<feature type="compositionally biased region" description="Polar residues" evidence="1">
    <location>
        <begin position="1"/>
        <end position="36"/>
    </location>
</feature>
<evidence type="ECO:0000313" key="3">
    <source>
        <dbReference type="EMBL" id="KAJ7961427.1"/>
    </source>
</evidence>
<dbReference type="Pfam" id="PF14309">
    <property type="entry name" value="DUF4378"/>
    <property type="match status" value="1"/>
</dbReference>
<dbReference type="AlphaFoldDB" id="A0AAD7LP08"/>
<organism evidence="3 4">
    <name type="scientific">Quillaja saponaria</name>
    <name type="common">Soap bark tree</name>
    <dbReference type="NCBI Taxonomy" id="32244"/>
    <lineage>
        <taxon>Eukaryota</taxon>
        <taxon>Viridiplantae</taxon>
        <taxon>Streptophyta</taxon>
        <taxon>Embryophyta</taxon>
        <taxon>Tracheophyta</taxon>
        <taxon>Spermatophyta</taxon>
        <taxon>Magnoliopsida</taxon>
        <taxon>eudicotyledons</taxon>
        <taxon>Gunneridae</taxon>
        <taxon>Pentapetalae</taxon>
        <taxon>rosids</taxon>
        <taxon>fabids</taxon>
        <taxon>Fabales</taxon>
        <taxon>Quillajaceae</taxon>
        <taxon>Quillaja</taxon>
    </lineage>
</organism>
<evidence type="ECO:0000259" key="2">
    <source>
        <dbReference type="Pfam" id="PF14309"/>
    </source>
</evidence>
<protein>
    <submittedName>
        <fullName evidence="3">Protein TRM32</fullName>
    </submittedName>
</protein>
<feature type="region of interest" description="Disordered" evidence="1">
    <location>
        <begin position="1"/>
        <end position="56"/>
    </location>
</feature>
<evidence type="ECO:0000256" key="1">
    <source>
        <dbReference type="SAM" id="MobiDB-lite"/>
    </source>
</evidence>
<dbReference type="Proteomes" id="UP001163823">
    <property type="component" value="Chromosome 7"/>
</dbReference>
<sequence length="630" mass="70993">MELTKSVSFPSCGSTSGRKGSDSSKQIKNLAGNKSNPKGVELQIGKEAPKSAEFESSEDLYRRSMSSVAAYKVDGILNFNEAMVERGINPSSGLYRGQNQIVTKRFKNLKQKIKHVIRESRKERRRITMDAILHKIPHGHEFSKDSKKESPREGKDSPASGYESDCSVQSLTKRQMHRMRRTSSLNNSLDRYCQLYETSFNREAKQTNSERLKLKMEEVLPVRIPKSFGRILSLPDLESYFYQNEESFDTLFPKTLIRTSGNSTMSRKGCTNDKNSLDLSVDSKTQLQLDKSVDNTTEESFCNVSDKNLVTGNDEVNENVGVIKEDYGNFKDGDSAVCSQQDIGPAGKNNAIEEEGSSLSLPDYNFLKGTTRLDELSVSEDVELDPRLPDELDNLAEQHETSIDTPEVVTSREDLHEFEILSKHSNYGIPELQVDAKNKAEFTYVRDVLELSGFDGHDSLWTWHSADQPVDPSVYEEIEGCLLLDPDCSGNEECGHCNHMFLFDLINEVLVEIYGRSYSYCSMPLSSLCHIRPMPAGNHVLREVWSLVSWYLSLRSEVDQPLDYAVSRDLEKGDGWMNLQFETECVGLELENLIIDDILEEIICTSELVAGVGSLEIKHHLLPLALDINV</sequence>
<comment type="caution">
    <text evidence="3">The sequence shown here is derived from an EMBL/GenBank/DDBJ whole genome shotgun (WGS) entry which is preliminary data.</text>
</comment>
<dbReference type="PANTHER" id="PTHR47071:SF9">
    <property type="entry name" value="TRM32-LIKE PROTEIN (DUF3741)"/>
    <property type="match status" value="1"/>
</dbReference>
<evidence type="ECO:0000313" key="4">
    <source>
        <dbReference type="Proteomes" id="UP001163823"/>
    </source>
</evidence>
<dbReference type="EMBL" id="JARAOO010000007">
    <property type="protein sequence ID" value="KAJ7961427.1"/>
    <property type="molecule type" value="Genomic_DNA"/>
</dbReference>
<feature type="region of interest" description="Disordered" evidence="1">
    <location>
        <begin position="135"/>
        <end position="167"/>
    </location>
</feature>
<reference evidence="3" key="1">
    <citation type="journal article" date="2023" name="Science">
        <title>Elucidation of the pathway for biosynthesis of saponin adjuvants from the soapbark tree.</title>
        <authorList>
            <person name="Reed J."/>
            <person name="Orme A."/>
            <person name="El-Demerdash A."/>
            <person name="Owen C."/>
            <person name="Martin L.B.B."/>
            <person name="Misra R.C."/>
            <person name="Kikuchi S."/>
            <person name="Rejzek M."/>
            <person name="Martin A.C."/>
            <person name="Harkess A."/>
            <person name="Leebens-Mack J."/>
            <person name="Louveau T."/>
            <person name="Stephenson M.J."/>
            <person name="Osbourn A."/>
        </authorList>
    </citation>
    <scope>NUCLEOTIDE SEQUENCE</scope>
    <source>
        <strain evidence="3">S10</strain>
    </source>
</reference>
<feature type="compositionally biased region" description="Basic and acidic residues" evidence="1">
    <location>
        <begin position="138"/>
        <end position="156"/>
    </location>
</feature>
<keyword evidence="4" id="KW-1185">Reference proteome</keyword>
<proteinExistence type="predicted"/>
<accession>A0AAD7LP08</accession>
<dbReference type="KEGG" id="qsa:O6P43_016776"/>
<name>A0AAD7LP08_QUISA</name>
<dbReference type="InterPro" id="IPR044257">
    <property type="entry name" value="TRM32-like"/>
</dbReference>
<dbReference type="InterPro" id="IPR025486">
    <property type="entry name" value="DUF4378"/>
</dbReference>
<feature type="domain" description="DUF4378" evidence="2">
    <location>
        <begin position="441"/>
        <end position="601"/>
    </location>
</feature>
<dbReference type="PANTHER" id="PTHR47071">
    <property type="entry name" value="PROTEIN TRM32"/>
    <property type="match status" value="1"/>
</dbReference>
<gene>
    <name evidence="3" type="ORF">O6P43_016776</name>
</gene>